<dbReference type="NCBIfam" id="TIGR01790">
    <property type="entry name" value="carotene-cycl"/>
    <property type="match status" value="1"/>
</dbReference>
<comment type="similarity">
    <text evidence="2">Belongs to the lycopene cyclase family.</text>
</comment>
<sequence>MQYRINHPISTQPFLIQPNSPSMASMALVQFPFFLNASKSTTISPNTLSPSTKPSRFQISSRRESFLDLTPTSKPELLNIDLRRHDSSCRKEYGMVVIGGGPAGLRLAERVSLHGVDVCCIDPSPLSGWPNNYGSWVDEFESMGLEDCLDKTWPMTYVIIDEQRRKYLDRPYGRVGRKVLKTKLMERCLSQGVRFHTAKAWKVVHEEFSSIVQCSDGCDVKASLVVDASGFSSALLDYDVRRGQQQRGYQIAHGILAEVEEHPFDLDKMLLMDWRDSHMGNEPYLRPANNKLPTFLYAMPLSHNLIFLEETSLVSRPVLSYAEIKKRMVARLRHLGIKVKQVLEDEKCLIPMGGPLPIIPQSVVGAGGTAGLVHPSTGYLVARALATASVMADSIVECLGSIRMVRGSHLHRRVWSSLWPLQRKLEREFYCFGMETLLKLDLQGTRSFFDAFFDLDPNYWHGFLSSRLSLEELAMLSLSLFGHASNPSKLDIVSKCPIPLAKMMGKLALASIYLHPSPQTPSQPQQSLLNFKSTESFLDLTPTSKPDLLNIDLRRHDSSCRKEYGMVVIGGGPAGLRLAERVSLHGVDVCCIDPSPLSVWPNNHGSWVDEFESMGLEDCLDKTWPMTYVIIDEQRRKYLDRPYGRVGRTAG</sequence>
<evidence type="ECO:0000256" key="1">
    <source>
        <dbReference type="ARBA" id="ARBA00004829"/>
    </source>
</evidence>
<proteinExistence type="inferred from homology"/>
<dbReference type="Proteomes" id="UP000283530">
    <property type="component" value="Unassembled WGS sequence"/>
</dbReference>
<name>A0A3S3QHQ0_9MAGN</name>
<reference evidence="4 5" key="1">
    <citation type="journal article" date="2019" name="Nat. Plants">
        <title>Stout camphor tree genome fills gaps in understanding of flowering plant genome evolution.</title>
        <authorList>
            <person name="Chaw S.M."/>
            <person name="Liu Y.C."/>
            <person name="Wu Y.W."/>
            <person name="Wang H.Y."/>
            <person name="Lin C.I."/>
            <person name="Wu C.S."/>
            <person name="Ke H.M."/>
            <person name="Chang L.Y."/>
            <person name="Hsu C.Y."/>
            <person name="Yang H.T."/>
            <person name="Sudianto E."/>
            <person name="Hsu M.H."/>
            <person name="Wu K.P."/>
            <person name="Wang L.N."/>
            <person name="Leebens-Mack J.H."/>
            <person name="Tsai I.J."/>
        </authorList>
    </citation>
    <scope>NUCLEOTIDE SEQUENCE [LARGE SCALE GENOMIC DNA]</scope>
    <source>
        <strain evidence="5">cv. Chaw 1501</strain>
        <tissue evidence="4">Young leaves</tissue>
    </source>
</reference>
<evidence type="ECO:0000313" key="4">
    <source>
        <dbReference type="EMBL" id="RWR85214.1"/>
    </source>
</evidence>
<dbReference type="GO" id="GO:0016705">
    <property type="term" value="F:oxidoreductase activity, acting on paired donors, with incorporation or reduction of molecular oxygen"/>
    <property type="evidence" value="ECO:0007669"/>
    <property type="project" value="InterPro"/>
</dbReference>
<dbReference type="AlphaFoldDB" id="A0A3S3QHQ0"/>
<keyword evidence="3" id="KW-0413">Isomerase</keyword>
<evidence type="ECO:0000256" key="2">
    <source>
        <dbReference type="ARBA" id="ARBA00006599"/>
    </source>
</evidence>
<dbReference type="GO" id="GO:0016860">
    <property type="term" value="F:intramolecular oxidoreductase activity"/>
    <property type="evidence" value="ECO:0007669"/>
    <property type="project" value="UniProtKB-ARBA"/>
</dbReference>
<organism evidence="4 5">
    <name type="scientific">Cinnamomum micranthum f. kanehirae</name>
    <dbReference type="NCBI Taxonomy" id="337451"/>
    <lineage>
        <taxon>Eukaryota</taxon>
        <taxon>Viridiplantae</taxon>
        <taxon>Streptophyta</taxon>
        <taxon>Embryophyta</taxon>
        <taxon>Tracheophyta</taxon>
        <taxon>Spermatophyta</taxon>
        <taxon>Magnoliopsida</taxon>
        <taxon>Magnoliidae</taxon>
        <taxon>Laurales</taxon>
        <taxon>Lauraceae</taxon>
        <taxon>Cinnamomum</taxon>
    </lineage>
</organism>
<comment type="caution">
    <text evidence="4">The sequence shown here is derived from an EMBL/GenBank/DDBJ whole genome shotgun (WGS) entry which is preliminary data.</text>
</comment>
<gene>
    <name evidence="4" type="ORF">CKAN_01406700</name>
</gene>
<dbReference type="InterPro" id="IPR036188">
    <property type="entry name" value="FAD/NAD-bd_sf"/>
</dbReference>
<dbReference type="EMBL" id="QPKB01000005">
    <property type="protein sequence ID" value="RWR85214.1"/>
    <property type="molecule type" value="Genomic_DNA"/>
</dbReference>
<protein>
    <submittedName>
        <fullName evidence="4">Lycopene cyclase-type</fullName>
    </submittedName>
</protein>
<dbReference type="STRING" id="337451.A0A3S3QHQ0"/>
<comment type="pathway">
    <text evidence="1">Carotenoid biosynthesis.</text>
</comment>
<dbReference type="SUPFAM" id="SSF51905">
    <property type="entry name" value="FAD/NAD(P)-binding domain"/>
    <property type="match status" value="2"/>
</dbReference>
<dbReference type="GO" id="GO:0016117">
    <property type="term" value="P:carotenoid biosynthetic process"/>
    <property type="evidence" value="ECO:0007669"/>
    <property type="project" value="InterPro"/>
</dbReference>
<dbReference type="Gene3D" id="3.50.50.60">
    <property type="entry name" value="FAD/NAD(P)-binding domain"/>
    <property type="match status" value="2"/>
</dbReference>
<dbReference type="OrthoDB" id="1716816at2759"/>
<evidence type="ECO:0000313" key="5">
    <source>
        <dbReference type="Proteomes" id="UP000283530"/>
    </source>
</evidence>
<dbReference type="PANTHER" id="PTHR39757:SF9">
    <property type="entry name" value="CAPSANTHIN_CAPSORUBIN SYNTHASE, CHROMOPLAST PROTEIN"/>
    <property type="match status" value="1"/>
</dbReference>
<dbReference type="PRINTS" id="PR00420">
    <property type="entry name" value="RNGMNOXGNASE"/>
</dbReference>
<dbReference type="PANTHER" id="PTHR39757">
    <property type="match status" value="1"/>
</dbReference>
<dbReference type="InterPro" id="IPR010108">
    <property type="entry name" value="Lycopene_cyclase_b/e"/>
</dbReference>
<dbReference type="Pfam" id="PF05834">
    <property type="entry name" value="Lycopene_cycl"/>
    <property type="match status" value="2"/>
</dbReference>
<accession>A0A3S3QHQ0</accession>
<keyword evidence="5" id="KW-1185">Reference proteome</keyword>
<evidence type="ECO:0000256" key="3">
    <source>
        <dbReference type="ARBA" id="ARBA00023235"/>
    </source>
</evidence>